<comment type="function">
    <text evidence="9">Catalytic component of the signal peptidase complex (SPC) which catalyzes the cleavage of N-terminal signal sequences from nascent proteins as they are translocated into the lumen of the endoplasmic reticulum. Specifically cleaves N-terminal signal peptides that contain a hydrophobic alpha-helix (h-region) shorter than 18-20 amino acids.</text>
</comment>
<dbReference type="GO" id="GO:0004252">
    <property type="term" value="F:serine-type endopeptidase activity"/>
    <property type="evidence" value="ECO:0007669"/>
    <property type="project" value="UniProtKB-UniRule"/>
</dbReference>
<keyword evidence="5" id="KW-0256">Endoplasmic reticulum</keyword>
<feature type="coiled-coil region" evidence="11">
    <location>
        <begin position="174"/>
        <end position="208"/>
    </location>
</feature>
<evidence type="ECO:0000256" key="2">
    <source>
        <dbReference type="ARBA" id="ARBA00022670"/>
    </source>
</evidence>
<feature type="domain" description="Peptidase S26" evidence="13">
    <location>
        <begin position="7"/>
        <end position="71"/>
    </location>
</feature>
<dbReference type="Proteomes" id="UP001156102">
    <property type="component" value="Unassembled WGS sequence"/>
</dbReference>
<evidence type="ECO:0000256" key="1">
    <source>
        <dbReference type="ARBA" id="ARBA00004648"/>
    </source>
</evidence>
<dbReference type="AlphaFoldDB" id="A0AA41XAP5"/>
<dbReference type="NCBIfam" id="TIGR02228">
    <property type="entry name" value="sigpep_I_arch"/>
    <property type="match status" value="1"/>
</dbReference>
<dbReference type="PANTHER" id="PTHR10806">
    <property type="entry name" value="SIGNAL PEPTIDASE COMPLEX CATALYTIC SUBUNIT SEC11"/>
    <property type="match status" value="1"/>
</dbReference>
<accession>A0AA41XAP5</accession>
<dbReference type="InterPro" id="IPR001733">
    <property type="entry name" value="Peptidase_S26B"/>
</dbReference>
<evidence type="ECO:0000256" key="12">
    <source>
        <dbReference type="SAM" id="Phobius"/>
    </source>
</evidence>
<keyword evidence="8 12" id="KW-0472">Membrane</keyword>
<keyword evidence="6" id="KW-0735">Signal-anchor</keyword>
<evidence type="ECO:0000256" key="5">
    <source>
        <dbReference type="ARBA" id="ARBA00022824"/>
    </source>
</evidence>
<keyword evidence="2" id="KW-0645">Protease</keyword>
<evidence type="ECO:0000313" key="15">
    <source>
        <dbReference type="Proteomes" id="UP001156102"/>
    </source>
</evidence>
<dbReference type="EMBL" id="JANCLT010000009">
    <property type="protein sequence ID" value="MCP8970010.1"/>
    <property type="molecule type" value="Genomic_DNA"/>
</dbReference>
<keyword evidence="15" id="KW-1185">Reference proteome</keyword>
<dbReference type="InterPro" id="IPR019756">
    <property type="entry name" value="Pept_S26A_signal_pept_1_Ser-AS"/>
</dbReference>
<keyword evidence="4 14" id="KW-0378">Hydrolase</keyword>
<evidence type="ECO:0000256" key="7">
    <source>
        <dbReference type="ARBA" id="ARBA00022989"/>
    </source>
</evidence>
<sequence length="210" mass="23896">MKRLPLYLIIALVLALFIVNRFFTPPFVAIPSTSMLPALHVGDLALVKNVKPEDIKVGDVVVVTPPSESQSTLQLPASVIHRVVKVDNSGPELQFRIKGDNNNAEDPYTLTGNNIKGKMYKSYRYAGYAILFLYSQQGMYFLLAVLGMYILYEVSNYLNKRKKSLLARFVPDTTKEMEAELHEQTEKLNALHQEIRSLKKYIEDLQRMIS</sequence>
<dbReference type="GO" id="GO:0009003">
    <property type="term" value="F:signal peptidase activity"/>
    <property type="evidence" value="ECO:0007669"/>
    <property type="project" value="UniProtKB-EC"/>
</dbReference>
<dbReference type="Pfam" id="PF10502">
    <property type="entry name" value="Peptidase_S26"/>
    <property type="match status" value="1"/>
</dbReference>
<evidence type="ECO:0000256" key="8">
    <source>
        <dbReference type="ARBA" id="ARBA00023136"/>
    </source>
</evidence>
<evidence type="ECO:0000259" key="13">
    <source>
        <dbReference type="Pfam" id="PF10502"/>
    </source>
</evidence>
<reference evidence="14" key="1">
    <citation type="submission" date="2022-07" db="EMBL/GenBank/DDBJ databases">
        <authorList>
            <person name="Li W.-J."/>
            <person name="Deng Q.-Q."/>
        </authorList>
    </citation>
    <scope>NUCLEOTIDE SEQUENCE</scope>
    <source>
        <strain evidence="14">SYSU M60031</strain>
    </source>
</reference>
<evidence type="ECO:0000256" key="6">
    <source>
        <dbReference type="ARBA" id="ARBA00022968"/>
    </source>
</evidence>
<evidence type="ECO:0000256" key="9">
    <source>
        <dbReference type="ARBA" id="ARBA00045533"/>
    </source>
</evidence>
<dbReference type="Gene3D" id="2.10.109.10">
    <property type="entry name" value="Umud Fragment, subunit A"/>
    <property type="match status" value="1"/>
</dbReference>
<gene>
    <name evidence="14" type="ORF">NK662_15920</name>
</gene>
<name>A0AA41XAP5_9BACI</name>
<evidence type="ECO:0000313" key="14">
    <source>
        <dbReference type="EMBL" id="MCP8970010.1"/>
    </source>
</evidence>
<keyword evidence="3 12" id="KW-0812">Transmembrane</keyword>
<dbReference type="GO" id="GO:0006465">
    <property type="term" value="P:signal peptide processing"/>
    <property type="evidence" value="ECO:0007669"/>
    <property type="project" value="UniProtKB-UniRule"/>
</dbReference>
<proteinExistence type="predicted"/>
<evidence type="ECO:0000256" key="11">
    <source>
        <dbReference type="SAM" id="Coils"/>
    </source>
</evidence>
<evidence type="ECO:0000256" key="4">
    <source>
        <dbReference type="ARBA" id="ARBA00022801"/>
    </source>
</evidence>
<evidence type="ECO:0000256" key="3">
    <source>
        <dbReference type="ARBA" id="ARBA00022692"/>
    </source>
</evidence>
<keyword evidence="11" id="KW-0175">Coiled coil</keyword>
<protein>
    <recommendedName>
        <fullName evidence="10">Signal peptidase I</fullName>
        <ecNumber evidence="10">3.4.21.89</ecNumber>
    </recommendedName>
</protein>
<comment type="caution">
    <text evidence="14">The sequence shown here is derived from an EMBL/GenBank/DDBJ whole genome shotgun (WGS) entry which is preliminary data.</text>
</comment>
<dbReference type="InterPro" id="IPR036286">
    <property type="entry name" value="LexA/Signal_pep-like_sf"/>
</dbReference>
<dbReference type="SUPFAM" id="SSF51306">
    <property type="entry name" value="LexA/Signal peptidase"/>
    <property type="match status" value="1"/>
</dbReference>
<dbReference type="GO" id="GO:0016020">
    <property type="term" value="C:membrane"/>
    <property type="evidence" value="ECO:0007669"/>
    <property type="project" value="UniProtKB-UniRule"/>
</dbReference>
<feature type="transmembrane region" description="Helical" evidence="12">
    <location>
        <begin position="125"/>
        <end position="152"/>
    </location>
</feature>
<dbReference type="CDD" id="cd06530">
    <property type="entry name" value="S26_SPase_I"/>
    <property type="match status" value="1"/>
</dbReference>
<dbReference type="EC" id="3.4.21.89" evidence="10"/>
<dbReference type="InterPro" id="IPR019533">
    <property type="entry name" value="Peptidase_S26"/>
</dbReference>
<comment type="subcellular location">
    <subcellularLocation>
        <location evidence="1">Endoplasmic reticulum membrane</location>
        <topology evidence="1">Single-pass type II membrane protein</topology>
    </subcellularLocation>
</comment>
<dbReference type="RefSeq" id="WP_254759931.1">
    <property type="nucleotide sequence ID" value="NZ_JANCLT010000009.1"/>
</dbReference>
<keyword evidence="7 12" id="KW-1133">Transmembrane helix</keyword>
<dbReference type="PANTHER" id="PTHR10806:SF6">
    <property type="entry name" value="SIGNAL PEPTIDASE COMPLEX CATALYTIC SUBUNIT SEC11"/>
    <property type="match status" value="1"/>
</dbReference>
<organism evidence="14 15">
    <name type="scientific">Ectobacillus ponti</name>
    <dbReference type="NCBI Taxonomy" id="2961894"/>
    <lineage>
        <taxon>Bacteria</taxon>
        <taxon>Bacillati</taxon>
        <taxon>Bacillota</taxon>
        <taxon>Bacilli</taxon>
        <taxon>Bacillales</taxon>
        <taxon>Bacillaceae</taxon>
        <taxon>Ectobacillus</taxon>
    </lineage>
</organism>
<dbReference type="PROSITE" id="PS00501">
    <property type="entry name" value="SPASE_I_1"/>
    <property type="match status" value="1"/>
</dbReference>
<evidence type="ECO:0000256" key="10">
    <source>
        <dbReference type="NCBIfam" id="TIGR02228"/>
    </source>
</evidence>